<keyword evidence="2" id="KW-0081">Bacteriolytic enzyme</keyword>
<keyword evidence="1" id="KW-0929">Antimicrobial</keyword>
<dbReference type="Gene3D" id="1.10.530.40">
    <property type="match status" value="1"/>
</dbReference>
<comment type="caution">
    <text evidence="4">The sequence shown here is derived from an EMBL/GenBank/DDBJ whole genome shotgun (WGS) entry which is preliminary data.</text>
</comment>
<organism evidence="4">
    <name type="scientific">Salmonella enterica</name>
    <name type="common">Salmonella choleraesuis</name>
    <dbReference type="NCBI Taxonomy" id="28901"/>
    <lineage>
        <taxon>Bacteria</taxon>
        <taxon>Pseudomonadati</taxon>
        <taxon>Pseudomonadota</taxon>
        <taxon>Gammaproteobacteria</taxon>
        <taxon>Enterobacterales</taxon>
        <taxon>Enterobacteriaceae</taxon>
        <taxon>Salmonella</taxon>
    </lineage>
</organism>
<feature type="domain" description="Pesticin C-terminal" evidence="3">
    <location>
        <begin position="113"/>
        <end position="261"/>
    </location>
</feature>
<dbReference type="AlphaFoldDB" id="A0A743P527"/>
<dbReference type="InterPro" id="IPR023347">
    <property type="entry name" value="Lysozyme_dom_sf"/>
</dbReference>
<sequence length="300" mass="33142">MLIKSGGNLTIRTFGGLGLGGDFDDDTYRRRSNDSWVPYDEYIAIECIVAPNQLYQLLTDVAQVATVAAQLTLVGYQYLQGGLRLVREDGSCIDFNGKGLLDELLDKSKNLFDLDFLKVSEGYDTTPSVKGESSGVTIGMGVDLGGQTKAGMAKILPPALYNKIEPYIGLTHDKARNKLKETPLNLTPSEIQALTDAMINDRINSMIKLYNADTKGVPFDRIPYNTRTAIIDLFYQYTAGASASNHGAPNAWGFILNNDWNGLHTELLNFGDSHTSRRKREAGLVQSDIDTNQFIYRLIK</sequence>
<accession>A0A743P527</accession>
<dbReference type="EMBL" id="DAAUQX010000099">
    <property type="protein sequence ID" value="HAF2131109.1"/>
    <property type="molecule type" value="Genomic_DNA"/>
</dbReference>
<evidence type="ECO:0000259" key="3">
    <source>
        <dbReference type="Pfam" id="PF16754"/>
    </source>
</evidence>
<name>A0A743P527_SALER</name>
<gene>
    <name evidence="4" type="ORF">G9F27_005459</name>
</gene>
<reference evidence="4" key="1">
    <citation type="journal article" date="2018" name="Genome Biol.">
        <title>SKESA: strategic k-mer extension for scrupulous assemblies.</title>
        <authorList>
            <person name="Souvorov A."/>
            <person name="Agarwala R."/>
            <person name="Lipman D.J."/>
        </authorList>
    </citation>
    <scope>NUCLEOTIDE SEQUENCE</scope>
    <source>
        <strain evidence="4">MA.CK_00/00001968</strain>
    </source>
</reference>
<dbReference type="SUPFAM" id="SSF53955">
    <property type="entry name" value="Lysozyme-like"/>
    <property type="match status" value="1"/>
</dbReference>
<dbReference type="GO" id="GO:0042742">
    <property type="term" value="P:defense response to bacterium"/>
    <property type="evidence" value="ECO:0007669"/>
    <property type="project" value="UniProtKB-KW"/>
</dbReference>
<dbReference type="GO" id="GO:0003796">
    <property type="term" value="F:lysozyme activity"/>
    <property type="evidence" value="ECO:0007669"/>
    <property type="project" value="InterPro"/>
</dbReference>
<reference evidence="4" key="2">
    <citation type="submission" date="2020-02" db="EMBL/GenBank/DDBJ databases">
        <authorList>
            <consortium name="NCBI Pathogen Detection Project"/>
        </authorList>
    </citation>
    <scope>NUCLEOTIDE SEQUENCE</scope>
    <source>
        <strain evidence="4">MA.CK_00/00001968</strain>
    </source>
</reference>
<dbReference type="InterPro" id="IPR031922">
    <property type="entry name" value="Pesticin_C"/>
</dbReference>
<dbReference type="Pfam" id="PF16754">
    <property type="entry name" value="Pesticin"/>
    <property type="match status" value="1"/>
</dbReference>
<evidence type="ECO:0000256" key="1">
    <source>
        <dbReference type="ARBA" id="ARBA00022529"/>
    </source>
</evidence>
<proteinExistence type="predicted"/>
<dbReference type="CDD" id="cd16902">
    <property type="entry name" value="pesticin_lyz"/>
    <property type="match status" value="1"/>
</dbReference>
<evidence type="ECO:0000256" key="2">
    <source>
        <dbReference type="ARBA" id="ARBA00022638"/>
    </source>
</evidence>
<protein>
    <recommendedName>
        <fullName evidence="3">Pesticin C-terminal domain-containing protein</fullName>
    </recommendedName>
</protein>
<evidence type="ECO:0000313" key="4">
    <source>
        <dbReference type="EMBL" id="HAF2131109.1"/>
    </source>
</evidence>
<dbReference type="GO" id="GO:0031640">
    <property type="term" value="P:killing of cells of another organism"/>
    <property type="evidence" value="ECO:0007669"/>
    <property type="project" value="UniProtKB-KW"/>
</dbReference>
<dbReference type="InterPro" id="IPR023346">
    <property type="entry name" value="Lysozyme-like_dom_sf"/>
</dbReference>